<dbReference type="STRING" id="465817.ETA_21070"/>
<dbReference type="AlphaFoldDB" id="B2VDE8"/>
<accession>B2VDE8</accession>
<dbReference type="EMBL" id="CU468135">
    <property type="protein sequence ID" value="CAO97153.1"/>
    <property type="molecule type" value="Genomic_DNA"/>
</dbReference>
<protein>
    <submittedName>
        <fullName evidence="1">Uncharacterized protein</fullName>
    </submittedName>
</protein>
<dbReference type="KEGG" id="eta:ETA_21070"/>
<dbReference type="HOGENOM" id="CLU_2616558_0_0_6"/>
<sequence length="78" mass="8522">MKTSATAEVYPFVKQALRGNRPVLHGLSPTSQPVRPSLQHLIRAHLLRAPGNACVITSRMCPIKTVSFLSLHAAFPSF</sequence>
<gene>
    <name evidence="1" type="ordered locus">ETA_21070</name>
</gene>
<reference evidence="1 2" key="1">
    <citation type="journal article" date="2008" name="Environ. Microbiol.">
        <title>The genome of Erwinia tasmaniensis strain Et1/99, a non-pathogenic bacterium in the genus Erwinia.</title>
        <authorList>
            <person name="Kube M."/>
            <person name="Migdoll A.M."/>
            <person name="Mueller I."/>
            <person name="Kuhl H."/>
            <person name="Beck A."/>
            <person name="Reinhardt R."/>
            <person name="Geider K."/>
        </authorList>
    </citation>
    <scope>NUCLEOTIDE SEQUENCE [LARGE SCALE GENOMIC DNA]</scope>
    <source>
        <strain evidence="2">DSM 17950 / CFBP 7177 / CIP 109463 / NCPPB 4357 / Et1/99</strain>
    </source>
</reference>
<dbReference type="Proteomes" id="UP000001726">
    <property type="component" value="Chromosome"/>
</dbReference>
<keyword evidence="2" id="KW-1185">Reference proteome</keyword>
<name>B2VDE8_ERWT9</name>
<organism evidence="1 2">
    <name type="scientific">Erwinia tasmaniensis (strain DSM 17950 / CFBP 7177 / CIP 109463 / NCPPB 4357 / Et1/99)</name>
    <dbReference type="NCBI Taxonomy" id="465817"/>
    <lineage>
        <taxon>Bacteria</taxon>
        <taxon>Pseudomonadati</taxon>
        <taxon>Pseudomonadota</taxon>
        <taxon>Gammaproteobacteria</taxon>
        <taxon>Enterobacterales</taxon>
        <taxon>Erwiniaceae</taxon>
        <taxon>Erwinia</taxon>
    </lineage>
</organism>
<proteinExistence type="predicted"/>
<evidence type="ECO:0000313" key="1">
    <source>
        <dbReference type="EMBL" id="CAO97153.1"/>
    </source>
</evidence>
<evidence type="ECO:0000313" key="2">
    <source>
        <dbReference type="Proteomes" id="UP000001726"/>
    </source>
</evidence>